<reference evidence="1" key="1">
    <citation type="journal article" date="2020" name="Nature">
        <title>Giant virus diversity and host interactions through global metagenomics.</title>
        <authorList>
            <person name="Schulz F."/>
            <person name="Roux S."/>
            <person name="Paez-Espino D."/>
            <person name="Jungbluth S."/>
            <person name="Walsh D.A."/>
            <person name="Denef V.J."/>
            <person name="McMahon K.D."/>
            <person name="Konstantinidis K.T."/>
            <person name="Eloe-Fadrosh E.A."/>
            <person name="Kyrpides N.C."/>
            <person name="Woyke T."/>
        </authorList>
    </citation>
    <scope>NUCLEOTIDE SEQUENCE</scope>
    <source>
        <strain evidence="1">GVMAG-M-3300023174-102</strain>
    </source>
</reference>
<sequence length="50" mass="5993">MKIIMNNYPVKKHYTVEECNIKFIIKNLVDKGVSKDRILIILDRIFSRKN</sequence>
<organism evidence="1">
    <name type="scientific">viral metagenome</name>
    <dbReference type="NCBI Taxonomy" id="1070528"/>
    <lineage>
        <taxon>unclassified sequences</taxon>
        <taxon>metagenomes</taxon>
        <taxon>organismal metagenomes</taxon>
    </lineage>
</organism>
<protein>
    <submittedName>
        <fullName evidence="1">Uncharacterized protein</fullName>
    </submittedName>
</protein>
<accession>A0A6C0CX98</accession>
<dbReference type="AlphaFoldDB" id="A0A6C0CX98"/>
<name>A0A6C0CX98_9ZZZZ</name>
<evidence type="ECO:0000313" key="1">
    <source>
        <dbReference type="EMBL" id="QHT09466.1"/>
    </source>
</evidence>
<dbReference type="EMBL" id="MN739512">
    <property type="protein sequence ID" value="QHT09466.1"/>
    <property type="molecule type" value="Genomic_DNA"/>
</dbReference>
<proteinExistence type="predicted"/>